<dbReference type="Pfam" id="PF22694">
    <property type="entry name" value="CtpB_N-like"/>
    <property type="match status" value="1"/>
</dbReference>
<proteinExistence type="inferred from homology"/>
<dbReference type="Gene3D" id="3.30.457.10">
    <property type="entry name" value="Copper amine oxidase-like, N-terminal domain"/>
    <property type="match status" value="1"/>
</dbReference>
<dbReference type="KEGG" id="tab:CIG75_02125"/>
<dbReference type="RefSeq" id="WP_094235147.1">
    <property type="nucleotide sequence ID" value="NZ_CP022657.1"/>
</dbReference>
<evidence type="ECO:0000256" key="1">
    <source>
        <dbReference type="ARBA" id="ARBA00009179"/>
    </source>
</evidence>
<dbReference type="Pfam" id="PF03572">
    <property type="entry name" value="Peptidase_S41"/>
    <property type="match status" value="1"/>
</dbReference>
<evidence type="ECO:0000256" key="5">
    <source>
        <dbReference type="SAM" id="SignalP"/>
    </source>
</evidence>
<dbReference type="Gene3D" id="3.30.750.44">
    <property type="match status" value="1"/>
</dbReference>
<reference evidence="7 8" key="1">
    <citation type="journal article" date="2015" name="Int. J. Syst. Evol. Microbiol.">
        <title>Tumebacillus algifaecis sp. nov., isolated from decomposing algal scum.</title>
        <authorList>
            <person name="Wu Y.F."/>
            <person name="Zhang B."/>
            <person name="Xing P."/>
            <person name="Wu Q.L."/>
            <person name="Liu S.J."/>
        </authorList>
    </citation>
    <scope>NUCLEOTIDE SEQUENCE [LARGE SCALE GENOMIC DNA]</scope>
    <source>
        <strain evidence="7 8">THMBR28</strain>
    </source>
</reference>
<name>A0A223CXG9_9BACL</name>
<dbReference type="InterPro" id="IPR036034">
    <property type="entry name" value="PDZ_sf"/>
</dbReference>
<evidence type="ECO:0000256" key="3">
    <source>
        <dbReference type="ARBA" id="ARBA00022801"/>
    </source>
</evidence>
<dbReference type="SUPFAM" id="SSF50156">
    <property type="entry name" value="PDZ domain-like"/>
    <property type="match status" value="1"/>
</dbReference>
<feature type="signal peptide" evidence="5">
    <location>
        <begin position="1"/>
        <end position="25"/>
    </location>
</feature>
<sequence>MRWKPFLISSTLSLALLFGQAGVVAAETVDPQEHTLLELYRLIVDRHYTHPDRDKVLQGAIKGMLEVLQDPFSSYMTPDEYAAFIKALDNQYAGIGTQLNSAKTGEILITEVYDNSPAQRAGLQAGDRILTVDGQAVTGKQIDSVAPLVRGKAGTETVLTIMRGSVGPQTIKVKREEISLPTVTAKDMGNGVGYLRILTFGGNTSREFFTEYDKLIATSPNGILLDLRGNGGGSVLSALEIADHFLTSGTMLVLHDESGETQEIKADELGTDIPVAILVDQHTASASEMLAGALQQNGRAKLIGTQTYGKGTMQEPITLQSGGVLKLSVDAWALGDGSSIQEVGLTPDIRLTFPSVMVNGGLNQLLPKREQTLTLQRSGGSGELNGVRLLDVPALLTKQGQDFLPLRYVVEAFGSEVKWLPEASAVQFSLENQTVRVQLRTGTVSVNDKDLRLQSSEVHVENGVTYLSSRALDLILGGGIQATDRTITIRAD</sequence>
<keyword evidence="5" id="KW-0732">Signal</keyword>
<dbReference type="SMART" id="SM00245">
    <property type="entry name" value="TSPc"/>
    <property type="match status" value="1"/>
</dbReference>
<dbReference type="InterPro" id="IPR012854">
    <property type="entry name" value="Cu_amine_oxidase-like_N"/>
</dbReference>
<keyword evidence="4" id="KW-0720">Serine protease</keyword>
<dbReference type="Gene3D" id="2.30.42.10">
    <property type="match status" value="1"/>
</dbReference>
<keyword evidence="2" id="KW-0645">Protease</keyword>
<dbReference type="GO" id="GO:0007165">
    <property type="term" value="P:signal transduction"/>
    <property type="evidence" value="ECO:0007669"/>
    <property type="project" value="TreeGrafter"/>
</dbReference>
<dbReference type="InterPro" id="IPR055210">
    <property type="entry name" value="CtpA/B_N"/>
</dbReference>
<evidence type="ECO:0000256" key="4">
    <source>
        <dbReference type="ARBA" id="ARBA00022825"/>
    </source>
</evidence>
<evidence type="ECO:0000313" key="7">
    <source>
        <dbReference type="EMBL" id="ASS73887.1"/>
    </source>
</evidence>
<keyword evidence="8" id="KW-1185">Reference proteome</keyword>
<dbReference type="GO" id="GO:0030288">
    <property type="term" value="C:outer membrane-bounded periplasmic space"/>
    <property type="evidence" value="ECO:0007669"/>
    <property type="project" value="TreeGrafter"/>
</dbReference>
<dbReference type="OrthoDB" id="9812068at2"/>
<evidence type="ECO:0000256" key="2">
    <source>
        <dbReference type="ARBA" id="ARBA00022670"/>
    </source>
</evidence>
<dbReference type="InterPro" id="IPR005151">
    <property type="entry name" value="Tail-specific_protease"/>
</dbReference>
<dbReference type="InterPro" id="IPR041489">
    <property type="entry name" value="PDZ_6"/>
</dbReference>
<dbReference type="CDD" id="cd06782">
    <property type="entry name" value="cpPDZ_CPP-like"/>
    <property type="match status" value="1"/>
</dbReference>
<feature type="chain" id="PRO_5038420507" description="PDZ domain-containing protein" evidence="5">
    <location>
        <begin position="26"/>
        <end position="492"/>
    </location>
</feature>
<dbReference type="InterPro" id="IPR001478">
    <property type="entry name" value="PDZ"/>
</dbReference>
<dbReference type="NCBIfam" id="TIGR00225">
    <property type="entry name" value="prc"/>
    <property type="match status" value="1"/>
</dbReference>
<dbReference type="InterPro" id="IPR029045">
    <property type="entry name" value="ClpP/crotonase-like_dom_sf"/>
</dbReference>
<dbReference type="InterPro" id="IPR036582">
    <property type="entry name" value="Mao_N_sf"/>
</dbReference>
<feature type="domain" description="PDZ" evidence="6">
    <location>
        <begin position="84"/>
        <end position="164"/>
    </location>
</feature>
<dbReference type="PANTHER" id="PTHR32060">
    <property type="entry name" value="TAIL-SPECIFIC PROTEASE"/>
    <property type="match status" value="1"/>
</dbReference>
<dbReference type="SUPFAM" id="SSF55383">
    <property type="entry name" value="Copper amine oxidase, domain N"/>
    <property type="match status" value="1"/>
</dbReference>
<accession>A0A223CXG9</accession>
<dbReference type="CDD" id="cd07560">
    <property type="entry name" value="Peptidase_S41_CPP"/>
    <property type="match status" value="1"/>
</dbReference>
<gene>
    <name evidence="7" type="ORF">CIG75_02125</name>
</gene>
<evidence type="ECO:0000259" key="6">
    <source>
        <dbReference type="PROSITE" id="PS50106"/>
    </source>
</evidence>
<organism evidence="7 8">
    <name type="scientific">Tumebacillus algifaecis</name>
    <dbReference type="NCBI Taxonomy" id="1214604"/>
    <lineage>
        <taxon>Bacteria</taxon>
        <taxon>Bacillati</taxon>
        <taxon>Bacillota</taxon>
        <taxon>Bacilli</taxon>
        <taxon>Bacillales</taxon>
        <taxon>Alicyclobacillaceae</taxon>
        <taxon>Tumebacillus</taxon>
    </lineage>
</organism>
<dbReference type="GO" id="GO:0008236">
    <property type="term" value="F:serine-type peptidase activity"/>
    <property type="evidence" value="ECO:0007669"/>
    <property type="project" value="UniProtKB-KW"/>
</dbReference>
<dbReference type="GO" id="GO:0006508">
    <property type="term" value="P:proteolysis"/>
    <property type="evidence" value="ECO:0007669"/>
    <property type="project" value="UniProtKB-KW"/>
</dbReference>
<dbReference type="SUPFAM" id="SSF52096">
    <property type="entry name" value="ClpP/crotonase"/>
    <property type="match status" value="1"/>
</dbReference>
<dbReference type="PANTHER" id="PTHR32060:SF30">
    <property type="entry name" value="CARBOXY-TERMINAL PROCESSING PROTEASE CTPA"/>
    <property type="match status" value="1"/>
</dbReference>
<dbReference type="Pfam" id="PF07833">
    <property type="entry name" value="Cu_amine_oxidN1"/>
    <property type="match status" value="1"/>
</dbReference>
<dbReference type="AlphaFoldDB" id="A0A223CXG9"/>
<comment type="similarity">
    <text evidence="1">Belongs to the peptidase S41A family.</text>
</comment>
<dbReference type="Proteomes" id="UP000214688">
    <property type="component" value="Chromosome"/>
</dbReference>
<dbReference type="EMBL" id="CP022657">
    <property type="protein sequence ID" value="ASS73887.1"/>
    <property type="molecule type" value="Genomic_DNA"/>
</dbReference>
<dbReference type="Gene3D" id="3.90.226.10">
    <property type="entry name" value="2-enoyl-CoA Hydratase, Chain A, domain 1"/>
    <property type="match status" value="1"/>
</dbReference>
<dbReference type="SMART" id="SM00228">
    <property type="entry name" value="PDZ"/>
    <property type="match status" value="1"/>
</dbReference>
<dbReference type="GO" id="GO:0004175">
    <property type="term" value="F:endopeptidase activity"/>
    <property type="evidence" value="ECO:0007669"/>
    <property type="project" value="TreeGrafter"/>
</dbReference>
<keyword evidence="3" id="KW-0378">Hydrolase</keyword>
<dbReference type="PROSITE" id="PS50106">
    <property type="entry name" value="PDZ"/>
    <property type="match status" value="1"/>
</dbReference>
<protein>
    <recommendedName>
        <fullName evidence="6">PDZ domain-containing protein</fullName>
    </recommendedName>
</protein>
<evidence type="ECO:0000313" key="8">
    <source>
        <dbReference type="Proteomes" id="UP000214688"/>
    </source>
</evidence>
<dbReference type="Pfam" id="PF17820">
    <property type="entry name" value="PDZ_6"/>
    <property type="match status" value="1"/>
</dbReference>
<dbReference type="InterPro" id="IPR004447">
    <property type="entry name" value="Peptidase_S41A"/>
</dbReference>